<feature type="region of interest" description="Disordered" evidence="2">
    <location>
        <begin position="120"/>
        <end position="150"/>
    </location>
</feature>
<evidence type="ECO:0000313" key="3">
    <source>
        <dbReference type="EMBL" id="GMF40116.1"/>
    </source>
</evidence>
<proteinExistence type="predicted"/>
<feature type="coiled-coil region" evidence="1">
    <location>
        <begin position="1303"/>
        <end position="1330"/>
    </location>
</feature>
<feature type="coiled-coil region" evidence="1">
    <location>
        <begin position="804"/>
        <end position="831"/>
    </location>
</feature>
<feature type="compositionally biased region" description="Basic residues" evidence="2">
    <location>
        <begin position="140"/>
        <end position="150"/>
    </location>
</feature>
<organism evidence="3 4">
    <name type="scientific">Phytophthora fragariaefolia</name>
    <dbReference type="NCBI Taxonomy" id="1490495"/>
    <lineage>
        <taxon>Eukaryota</taxon>
        <taxon>Sar</taxon>
        <taxon>Stramenopiles</taxon>
        <taxon>Oomycota</taxon>
        <taxon>Peronosporomycetes</taxon>
        <taxon>Peronosporales</taxon>
        <taxon>Peronosporaceae</taxon>
        <taxon>Phytophthora</taxon>
    </lineage>
</organism>
<evidence type="ECO:0000256" key="1">
    <source>
        <dbReference type="SAM" id="Coils"/>
    </source>
</evidence>
<gene>
    <name evidence="3" type="ORF">Pfra01_001218100</name>
</gene>
<accession>A0A9W6XK79</accession>
<dbReference type="Proteomes" id="UP001165121">
    <property type="component" value="Unassembled WGS sequence"/>
</dbReference>
<keyword evidence="1" id="KW-0175">Coiled coil</keyword>
<protein>
    <submittedName>
        <fullName evidence="3">Unnamed protein product</fullName>
    </submittedName>
</protein>
<comment type="caution">
    <text evidence="3">The sequence shown here is derived from an EMBL/GenBank/DDBJ whole genome shotgun (WGS) entry which is preliminary data.</text>
</comment>
<evidence type="ECO:0000256" key="2">
    <source>
        <dbReference type="SAM" id="MobiDB-lite"/>
    </source>
</evidence>
<feature type="region of interest" description="Disordered" evidence="2">
    <location>
        <begin position="1187"/>
        <end position="1206"/>
    </location>
</feature>
<sequence>MHYPSASHGYTTCTKSSVHGPVSMFTGHLEGALTSMSSDLFGGQQRAGPRLNGSLAPSFPQSQASFAPLGGVSVVSAAPLRAYSVNANLLSSPPSSSCASSPAEAVDPTQPWVALMERRKLAMQQQQRQKSDEPGEMTRKPKRKRKYRKATHTIRKVMEVDGERRILEIELLVLLVLQTIQSGSPLQDFIYLKTDEQSRHDTLTAIKVRKMEKAQRFMQMRRPNLDPCNTMAEERRYEAENGDFCSTRFTVTQFEDAQSVKQVYDLLQFYFCNIEISISEKIGHITIREDDGADDKGIVQNRLVSITHKDVKMESNTVMFSQYFDHSTDKAKGQADSSYGLIVADFVDEDERHPYVPSQRIRRDVNAVLEIHEFVPQRPKSVTGGSASREPVVVLSRWVQNRMHYPQFPVCTDGWYELRDNMDLWGRALHRTAAEGNGGFAAGDGGAQEAGGRSNIPGRSIRAQIASPDFERRRSREHGDVLQSALHHVGLHLVRTIILKRDLASRHAALQAMKEKKIKTAQHFLKMRRTNLDPCKSLAEDQRFETESGGFSSAHFAIMQFESAQSVKQLFDLVIFYFSNMEISVSEKLETLVTVRENDDDSTIEGITQNYLMSTTTNMGMKMESNTIMFSEFCERGDIDCADRGYGIVVSEFVDVDERYPYRSKERVRKDVNGVIEVRAYNRPPKNDGGEEEEETIVVMTRWVQNTLHRPEFPMTVEGWRELREEEKMNETHTGALSALGKRHAVTSPAGLDDMLGICGGRSLLGVKDAEAAAKSDTSSRAADKPQRQRKHRKSTHIVRKVWIKRLLKEMEALNAQLDSLKQQAMASMGNMDQDKARSIQVGRKLRHDIQTNQLHFSEVARMMSEFSVCVRKRILTLFCCIRFTNARVHTVLQNAEVGSLLHDKIVLKRDRESRRAILRALKSSKMTKADHFLQLRRPKTNLQKVCDEGRRFEMNNGDFFSERLTVTQFKDAQSVKQIYDLLLFYYGNLEISISEKIGHITVRLDDDNESKSITHNRLVSTTIKDLKVESNTITFAKLYEHGESKDNFHGEGDYGMIVIDYIDSDEKYPYQPSECIRKDTVAVLEIRECKSSSRNDGRMTVVLTKWVQNTLHCPQFPVRLKDWHELRDQMDRFGRSMQRSLAEDLHTETRRLGVSIIDLARNPHHASVSCQLDLLVMPMETPSALSSPCTDADQSPLAPATRPKTPVPDHWCSPLSSHSAGGGFLPLLRAVKACADSLPVPGAAAESAQRDFQLPVGPARAAPIAAMRSDSNRDAQWEAVESTAAVRHAKRRATRDRSIDGALCAQEEIDHLRVELAQLQSQMAELQQRAFAPNRNDENEEERHLYSKVLRNAVRQHQEAFVEIQAVMTGPIQRRITLGKDELSRKRVLRSMKNLKLQDARDFFSRRLSDLNPLKSMSEDYRFESDEGDYWAVRFATSQFESAQSVKQVFDLVVYYLCNIEISVSEKMGHLTVREDDDNSEEGITQNRLVSLTGKGLHMESNTVVFSEYFGATGSNDQDGYGLIVAEFVDEDERHPYRPGERIRKDVNTVMEVRSYTRRSQRGDVNEKVVVLTRWSHSRLRHPNFLVRKDGWYELRENMDRWSQNMHNTILESLDPPHLAQPTW</sequence>
<feature type="compositionally biased region" description="Basic and acidic residues" evidence="2">
    <location>
        <begin position="129"/>
        <end position="139"/>
    </location>
</feature>
<feature type="region of interest" description="Disordered" evidence="2">
    <location>
        <begin position="772"/>
        <end position="795"/>
    </location>
</feature>
<evidence type="ECO:0000313" key="4">
    <source>
        <dbReference type="Proteomes" id="UP001165121"/>
    </source>
</evidence>
<name>A0A9W6XK79_9STRA</name>
<dbReference type="EMBL" id="BSXT01001227">
    <property type="protein sequence ID" value="GMF40116.1"/>
    <property type="molecule type" value="Genomic_DNA"/>
</dbReference>
<feature type="region of interest" description="Disordered" evidence="2">
    <location>
        <begin position="440"/>
        <end position="459"/>
    </location>
</feature>
<keyword evidence="4" id="KW-1185">Reference proteome</keyword>
<feature type="compositionally biased region" description="Gly residues" evidence="2">
    <location>
        <begin position="440"/>
        <end position="449"/>
    </location>
</feature>
<reference evidence="3" key="1">
    <citation type="submission" date="2023-04" db="EMBL/GenBank/DDBJ databases">
        <title>Phytophthora fragariaefolia NBRC 109709.</title>
        <authorList>
            <person name="Ichikawa N."/>
            <person name="Sato H."/>
            <person name="Tonouchi N."/>
        </authorList>
    </citation>
    <scope>NUCLEOTIDE SEQUENCE</scope>
    <source>
        <strain evidence="3">NBRC 109709</strain>
    </source>
</reference>